<keyword evidence="2" id="KW-1185">Reference proteome</keyword>
<protein>
    <recommendedName>
        <fullName evidence="3">Reverse transcriptase domain-containing protein</fullName>
    </recommendedName>
</protein>
<sequence>MLDVSSAFDNISYERLLYNIRKRRLSTEIIDQAESYLKDYTTRIKLADLLEIERDGELITRYINDIGFLVEGSSIGDTRRFRERDLELDLRGGRIVLVINNARYLRVILDKELNGLVYIEYIKKRVEVLIQALRAIISSKWGAIREDMLILVKVIIIL</sequence>
<proteinExistence type="predicted"/>
<accession>A0A1E1MVH0</accession>
<reference evidence="2" key="1">
    <citation type="submission" date="2016-03" db="EMBL/GenBank/DDBJ databases">
        <authorList>
            <person name="Guldener U."/>
        </authorList>
    </citation>
    <scope>NUCLEOTIDE SEQUENCE [LARGE SCALE GENOMIC DNA]</scope>
</reference>
<dbReference type="Proteomes" id="UP000177625">
    <property type="component" value="Unassembled WGS sequence"/>
</dbReference>
<gene>
    <name evidence="1" type="ORF">RSE6_16141</name>
</gene>
<evidence type="ECO:0000313" key="1">
    <source>
        <dbReference type="EMBL" id="CZT52835.1"/>
    </source>
</evidence>
<name>A0A1E1MVH0_RHYSE</name>
<evidence type="ECO:0000313" key="2">
    <source>
        <dbReference type="Proteomes" id="UP000177625"/>
    </source>
</evidence>
<dbReference type="EMBL" id="FJVC01000633">
    <property type="protein sequence ID" value="CZT52835.1"/>
    <property type="molecule type" value="Genomic_DNA"/>
</dbReference>
<evidence type="ECO:0008006" key="3">
    <source>
        <dbReference type="Google" id="ProtNLM"/>
    </source>
</evidence>
<organism evidence="1 2">
    <name type="scientific">Rhynchosporium secalis</name>
    <name type="common">Barley scald fungus</name>
    <dbReference type="NCBI Taxonomy" id="38038"/>
    <lineage>
        <taxon>Eukaryota</taxon>
        <taxon>Fungi</taxon>
        <taxon>Dikarya</taxon>
        <taxon>Ascomycota</taxon>
        <taxon>Pezizomycotina</taxon>
        <taxon>Leotiomycetes</taxon>
        <taxon>Helotiales</taxon>
        <taxon>Ploettnerulaceae</taxon>
        <taxon>Rhynchosporium</taxon>
    </lineage>
</organism>
<dbReference type="AlphaFoldDB" id="A0A1E1MVH0"/>